<gene>
    <name evidence="1" type="ORF">PACLA_8A074019</name>
</gene>
<reference evidence="1" key="1">
    <citation type="submission" date="2020-04" db="EMBL/GenBank/DDBJ databases">
        <authorList>
            <person name="Alioto T."/>
            <person name="Alioto T."/>
            <person name="Gomez Garrido J."/>
        </authorList>
    </citation>
    <scope>NUCLEOTIDE SEQUENCE</scope>
    <source>
        <strain evidence="1">A484AB</strain>
    </source>
</reference>
<feature type="non-terminal residue" evidence="1">
    <location>
        <position position="1"/>
    </location>
</feature>
<sequence>MAVLQCLKVAKIPPTFKELAQMILEMIVKIMLLYKSNRVDFVTDRYSDLSIKNCERNRRAAAGYQRIEIFSGDQKTPTQWKKFLNCGSNKEALVEFLFKSWCQAILSITTLEVHLFMAICVIIYVLATGHFQQSPDTDVAIISLPMQESCQANLFFATGNKDQERILDIRCMVEQVGPTLCASLIGLHAFTGCDSTSSFHGKGKPTFFHLVKENDRYVMALTQSFNTERAYHSVGST</sequence>
<accession>A0A6S7K4I4</accession>
<protein>
    <submittedName>
        <fullName evidence="1">Uncharacterized protein</fullName>
    </submittedName>
</protein>
<keyword evidence="2" id="KW-1185">Reference proteome</keyword>
<dbReference type="PANTHER" id="PTHR46704:SF9">
    <property type="entry name" value="BHLH DOMAIN-CONTAINING PROTEIN"/>
    <property type="match status" value="1"/>
</dbReference>
<dbReference type="AlphaFoldDB" id="A0A6S7K4I4"/>
<dbReference type="OrthoDB" id="6430887at2759"/>
<dbReference type="EMBL" id="CACRXK020022314">
    <property type="protein sequence ID" value="CAB4036700.1"/>
    <property type="molecule type" value="Genomic_DNA"/>
</dbReference>
<evidence type="ECO:0000313" key="1">
    <source>
        <dbReference type="EMBL" id="CAB4036700.1"/>
    </source>
</evidence>
<comment type="caution">
    <text evidence="1">The sequence shown here is derived from an EMBL/GenBank/DDBJ whole genome shotgun (WGS) entry which is preliminary data.</text>
</comment>
<name>A0A6S7K4I4_PARCT</name>
<organism evidence="1 2">
    <name type="scientific">Paramuricea clavata</name>
    <name type="common">Red gorgonian</name>
    <name type="synonym">Violescent sea-whip</name>
    <dbReference type="NCBI Taxonomy" id="317549"/>
    <lineage>
        <taxon>Eukaryota</taxon>
        <taxon>Metazoa</taxon>
        <taxon>Cnidaria</taxon>
        <taxon>Anthozoa</taxon>
        <taxon>Octocorallia</taxon>
        <taxon>Malacalcyonacea</taxon>
        <taxon>Plexauridae</taxon>
        <taxon>Paramuricea</taxon>
    </lineage>
</organism>
<evidence type="ECO:0000313" key="2">
    <source>
        <dbReference type="Proteomes" id="UP001152795"/>
    </source>
</evidence>
<proteinExistence type="predicted"/>
<dbReference type="PANTHER" id="PTHR46704">
    <property type="entry name" value="CXC DOMAIN-CONTAINING PROTEIN-RELATED"/>
    <property type="match status" value="1"/>
</dbReference>
<dbReference type="Proteomes" id="UP001152795">
    <property type="component" value="Unassembled WGS sequence"/>
</dbReference>